<organism evidence="2 3">
    <name type="scientific">Bacillus cereus</name>
    <dbReference type="NCBI Taxonomy" id="1396"/>
    <lineage>
        <taxon>Bacteria</taxon>
        <taxon>Bacillati</taxon>
        <taxon>Bacillota</taxon>
        <taxon>Bacilli</taxon>
        <taxon>Bacillales</taxon>
        <taxon>Bacillaceae</taxon>
        <taxon>Bacillus</taxon>
        <taxon>Bacillus cereus group</taxon>
    </lineage>
</organism>
<dbReference type="Proteomes" id="UP000223777">
    <property type="component" value="Unassembled WGS sequence"/>
</dbReference>
<accession>A0A2B9PVH3</accession>
<dbReference type="PANTHER" id="PTHR37292:SF2">
    <property type="entry name" value="DUF262 DOMAIN-CONTAINING PROTEIN"/>
    <property type="match status" value="1"/>
</dbReference>
<dbReference type="PANTHER" id="PTHR37292">
    <property type="entry name" value="VNG6097C"/>
    <property type="match status" value="1"/>
</dbReference>
<evidence type="ECO:0000259" key="1">
    <source>
        <dbReference type="Pfam" id="PF03235"/>
    </source>
</evidence>
<reference evidence="2 3" key="1">
    <citation type="submission" date="2017-09" db="EMBL/GenBank/DDBJ databases">
        <title>Large-scale bioinformatics analysis of Bacillus genomes uncovers conserved roles of natural products in bacterial physiology.</title>
        <authorList>
            <consortium name="Agbiome Team Llc"/>
            <person name="Bleich R.M."/>
            <person name="Grubbs K.J."/>
            <person name="Santa Maria K.C."/>
            <person name="Allen S.E."/>
            <person name="Farag S."/>
            <person name="Shank E.A."/>
            <person name="Bowers A."/>
        </authorList>
    </citation>
    <scope>NUCLEOTIDE SEQUENCE [LARGE SCALE GENOMIC DNA]</scope>
    <source>
        <strain evidence="2 3">AFS050027</strain>
    </source>
</reference>
<comment type="caution">
    <text evidence="2">The sequence shown here is derived from an EMBL/GenBank/DDBJ whole genome shotgun (WGS) entry which is preliminary data.</text>
</comment>
<dbReference type="AlphaFoldDB" id="A0A2B9PVH3"/>
<dbReference type="Pfam" id="PF03235">
    <property type="entry name" value="GmrSD_N"/>
    <property type="match status" value="1"/>
</dbReference>
<feature type="domain" description="GmrSD restriction endonucleases N-terminal" evidence="1">
    <location>
        <begin position="25"/>
        <end position="224"/>
    </location>
</feature>
<dbReference type="RefSeq" id="WP_098765312.1">
    <property type="nucleotide sequence ID" value="NZ_NUIL01000024.1"/>
</dbReference>
<sequence>MATEVKQYNVSDIVASIQETDPNKRKVKITVPQMQRNLVWSKEQKHKFIDTLKRGFPFGSLLLYKKNNDDSFSLIDGLQRTSTINQYSKVPTSFFTSDDIDDNFIDFFIQTVDELNKDQSEKIRDIIEDWVKSLDGFDEEHNFSSYDLVRKISKDMSLNLNVDAFDDLVDKFKEFTSKVKKEADISQIHIPVVVYYGEEYNLPEIFERINSKGTKLNKYQIFAATWEKTLPINNKNIIKKIEEKYDMLLDEGFEIEGYLPEQFYEKGKQFSLFEYLFGLGKFLSKEYPHLFGKSGKADTTESIGFNLITTCAGLPLNKMMELPEKIEGFNVSKLEKAIFETINFVHNSLSALSFKANRKNKKDKGDKIYHTELQIVSIIGTAFHLKYDKDLNIRNTWSSNEATLKKYISMHYLYDILRDVWRGSGDSRLKEIVFDEDLQTNARYLQPISESKWHNLLQEWFDAQLNRTEIQRVKINDQDMLFIKYLYNSILTNEENFDVYEVDHLYPINRLKRVAKDLKGLPISAVSNLSLIKKDINRAKNDKTLKEYFDLNVSTGKITQDKANEEMSILKKLIFCNVSEIDINKDNNGDDQITKEWYITELTKRFDLMKKVFFEKVYKE</sequence>
<evidence type="ECO:0000313" key="3">
    <source>
        <dbReference type="Proteomes" id="UP000223777"/>
    </source>
</evidence>
<dbReference type="InterPro" id="IPR004919">
    <property type="entry name" value="GmrSD_N"/>
</dbReference>
<dbReference type="EMBL" id="NUIL01000024">
    <property type="protein sequence ID" value="PGO26419.1"/>
    <property type="molecule type" value="Genomic_DNA"/>
</dbReference>
<name>A0A2B9PVH3_BACCE</name>
<evidence type="ECO:0000313" key="2">
    <source>
        <dbReference type="EMBL" id="PGO26419.1"/>
    </source>
</evidence>
<gene>
    <name evidence="2" type="ORF">CN984_17805</name>
</gene>
<protein>
    <recommendedName>
        <fullName evidence="1">GmrSD restriction endonucleases N-terminal domain-containing protein</fullName>
    </recommendedName>
</protein>
<proteinExistence type="predicted"/>